<keyword evidence="2" id="KW-0804">Transcription</keyword>
<feature type="region of interest" description="Disordered" evidence="5">
    <location>
        <begin position="534"/>
        <end position="566"/>
    </location>
</feature>
<dbReference type="PROSITE" id="PS50985">
    <property type="entry name" value="GRAS"/>
    <property type="match status" value="1"/>
</dbReference>
<evidence type="ECO:0000256" key="5">
    <source>
        <dbReference type="SAM" id="MobiDB-lite"/>
    </source>
</evidence>
<feature type="compositionally biased region" description="Low complexity" evidence="5">
    <location>
        <begin position="536"/>
        <end position="546"/>
    </location>
</feature>
<evidence type="ECO:0000256" key="2">
    <source>
        <dbReference type="ARBA" id="ARBA00023163"/>
    </source>
</evidence>
<feature type="short sequence motif" description="VHIID" evidence="3">
    <location>
        <begin position="303"/>
        <end position="307"/>
    </location>
</feature>
<protein>
    <submittedName>
        <fullName evidence="6">Transcription factor GRAS</fullName>
    </submittedName>
</protein>
<feature type="region of interest" description="SAW" evidence="3">
    <location>
        <begin position="493"/>
        <end position="566"/>
    </location>
</feature>
<comment type="caution">
    <text evidence="3">Lacks conserved residue(s) required for the propagation of feature annotation.</text>
</comment>
<keyword evidence="4" id="KW-0175">Coiled coil</keyword>
<name>A0AAN8ZDN4_9MAGN</name>
<evidence type="ECO:0000256" key="3">
    <source>
        <dbReference type="PROSITE-ProRule" id="PRU01191"/>
    </source>
</evidence>
<dbReference type="Proteomes" id="UP001370490">
    <property type="component" value="Unassembled WGS sequence"/>
</dbReference>
<dbReference type="Pfam" id="PF03514">
    <property type="entry name" value="GRAS"/>
    <property type="match status" value="1"/>
</dbReference>
<keyword evidence="1" id="KW-0805">Transcription regulation</keyword>
<accession>A0AAN8ZDN4</accession>
<dbReference type="EMBL" id="JBAMMX010000007">
    <property type="protein sequence ID" value="KAK6936809.1"/>
    <property type="molecule type" value="Genomic_DNA"/>
</dbReference>
<dbReference type="PANTHER" id="PTHR31636">
    <property type="entry name" value="OSJNBA0084A10.13 PROTEIN-RELATED"/>
    <property type="match status" value="1"/>
</dbReference>
<keyword evidence="7" id="KW-1185">Reference proteome</keyword>
<proteinExistence type="inferred from homology"/>
<gene>
    <name evidence="6" type="ORF">RJ641_033839</name>
</gene>
<evidence type="ECO:0000313" key="6">
    <source>
        <dbReference type="EMBL" id="KAK6936809.1"/>
    </source>
</evidence>
<evidence type="ECO:0000256" key="4">
    <source>
        <dbReference type="SAM" id="Coils"/>
    </source>
</evidence>
<comment type="caution">
    <text evidence="6">The sequence shown here is derived from an EMBL/GenBank/DDBJ whole genome shotgun (WGS) entry which is preliminary data.</text>
</comment>
<feature type="coiled-coil region" evidence="4">
    <location>
        <begin position="109"/>
        <end position="136"/>
    </location>
</feature>
<evidence type="ECO:0000256" key="1">
    <source>
        <dbReference type="ARBA" id="ARBA00023015"/>
    </source>
</evidence>
<comment type="similarity">
    <text evidence="3">Belongs to the GRAS family.</text>
</comment>
<evidence type="ECO:0000313" key="7">
    <source>
        <dbReference type="Proteomes" id="UP001370490"/>
    </source>
</evidence>
<feature type="compositionally biased region" description="Basic and acidic residues" evidence="5">
    <location>
        <begin position="555"/>
        <end position="566"/>
    </location>
</feature>
<sequence length="566" mass="62608">MGKRSLADLERLQYQQQGLNLFLRSVKQRTYQHASPISPLSPVDFAANRISPDAAAASVSTRYGLPLLHQTRPQPQPMMFNNISNNISNSSCNSSNLSTVSYTNFAPNRVDLEQDSEKMRNRLQELEKQLLDDNDLEDGDAGSAITSNEWSEIQNLISPTTLKPVSSSPTTSSTSSCSSSSASHPSQVCSKQLLIEAASAINDRNAETATEILTRLNQVSNVRGNSEQRLTAYVSRALKSRFNPSDYPPPVTELLGKEQMTANQLLYDVSPCFKLGFVAANLAILETLPSSTDKKQQQQPQQLHVVDFDIGPGSQYYHLIHALSTRCQSKNSVVLKITAVNSDPNSCKDEAFLNSVGEGLKELARSVGVTFHFRVVTQRISDLTRDSLGCEGDESLAVNLAFVLYHMADESVTTENPRDELLRRVKGLKPQVVTLVEQEMNANTAPFMVRVKEVVSYYGALFESLDRSSLSREDMKRVRLEEGLSRKMSNSVACEGRDRVERCEMLGKWRARMGMAGFEPKPMSPQVADTMRARLSSTSTTTASPTRGNGHHGFTVKEEDRNLNVS</sequence>
<feature type="region of interest" description="Disordered" evidence="5">
    <location>
        <begin position="158"/>
        <end position="185"/>
    </location>
</feature>
<organism evidence="6 7">
    <name type="scientific">Dillenia turbinata</name>
    <dbReference type="NCBI Taxonomy" id="194707"/>
    <lineage>
        <taxon>Eukaryota</taxon>
        <taxon>Viridiplantae</taxon>
        <taxon>Streptophyta</taxon>
        <taxon>Embryophyta</taxon>
        <taxon>Tracheophyta</taxon>
        <taxon>Spermatophyta</taxon>
        <taxon>Magnoliopsida</taxon>
        <taxon>eudicotyledons</taxon>
        <taxon>Gunneridae</taxon>
        <taxon>Pentapetalae</taxon>
        <taxon>Dilleniales</taxon>
        <taxon>Dilleniaceae</taxon>
        <taxon>Dillenia</taxon>
    </lineage>
</organism>
<reference evidence="6 7" key="1">
    <citation type="submission" date="2023-12" db="EMBL/GenBank/DDBJ databases">
        <title>A high-quality genome assembly for Dillenia turbinata (Dilleniales).</title>
        <authorList>
            <person name="Chanderbali A."/>
        </authorList>
    </citation>
    <scope>NUCLEOTIDE SEQUENCE [LARGE SCALE GENOMIC DNA]</scope>
    <source>
        <strain evidence="6">LSX21</strain>
        <tissue evidence="6">Leaf</tissue>
    </source>
</reference>
<feature type="region of interest" description="Leucine repeat II (LRII)" evidence="3">
    <location>
        <begin position="355"/>
        <end position="387"/>
    </location>
</feature>
<dbReference type="AlphaFoldDB" id="A0AAN8ZDN4"/>
<dbReference type="InterPro" id="IPR005202">
    <property type="entry name" value="TF_GRAS"/>
</dbReference>